<comment type="subcellular location">
    <subcellularLocation>
        <location evidence="2">Periplasm</location>
    </subcellularLocation>
</comment>
<dbReference type="InterPro" id="IPR014162">
    <property type="entry name" value="CpoB_C"/>
</dbReference>
<keyword evidence="6" id="KW-1185">Reference proteome</keyword>
<feature type="signal peptide" evidence="2">
    <location>
        <begin position="1"/>
        <end position="26"/>
    </location>
</feature>
<dbReference type="InterPro" id="IPR032519">
    <property type="entry name" value="YbgF_tri"/>
</dbReference>
<comment type="similarity">
    <text evidence="2">Belongs to the CpoB family.</text>
</comment>
<protein>
    <recommendedName>
        <fullName evidence="2">Cell division coordinator CpoB</fullName>
    </recommendedName>
</protein>
<reference evidence="5 6" key="1">
    <citation type="submission" date="2023-07" db="EMBL/GenBank/DDBJ databases">
        <title>Sorghum-associated microbial communities from plants grown in Nebraska, USA.</title>
        <authorList>
            <person name="Schachtman D."/>
        </authorList>
    </citation>
    <scope>NUCLEOTIDE SEQUENCE [LARGE SCALE GENOMIC DNA]</scope>
    <source>
        <strain evidence="5 6">BE313</strain>
    </source>
</reference>
<dbReference type="SUPFAM" id="SSF48452">
    <property type="entry name" value="TPR-like"/>
    <property type="match status" value="1"/>
</dbReference>
<keyword evidence="1 2" id="KW-0732">Signal</keyword>
<evidence type="ECO:0000256" key="1">
    <source>
        <dbReference type="ARBA" id="ARBA00022729"/>
    </source>
</evidence>
<comment type="function">
    <text evidence="2">Mediates coordination of peptidoglycan synthesis and outer membrane constriction during cell division.</text>
</comment>
<dbReference type="InterPro" id="IPR034706">
    <property type="entry name" value="CpoB"/>
</dbReference>
<dbReference type="EMBL" id="JAVDXT010000002">
    <property type="protein sequence ID" value="MDR7378346.1"/>
    <property type="molecule type" value="Genomic_DNA"/>
</dbReference>
<keyword evidence="2" id="KW-0175">Coiled coil</keyword>
<dbReference type="InterPro" id="IPR011990">
    <property type="entry name" value="TPR-like_helical_dom_sf"/>
</dbReference>
<feature type="chain" id="PRO_5044901312" description="Cell division coordinator CpoB" evidence="2">
    <location>
        <begin position="27"/>
        <end position="258"/>
    </location>
</feature>
<dbReference type="Pfam" id="PF13525">
    <property type="entry name" value="YfiO"/>
    <property type="match status" value="1"/>
</dbReference>
<name>A0ABU2CAL4_9BURK</name>
<dbReference type="InterPro" id="IPR039565">
    <property type="entry name" value="BamD-like"/>
</dbReference>
<dbReference type="HAMAP" id="MF_02066">
    <property type="entry name" value="CpoB"/>
    <property type="match status" value="1"/>
</dbReference>
<comment type="caution">
    <text evidence="5">The sequence shown here is derived from an EMBL/GenBank/DDBJ whole genome shotgun (WGS) entry which is preliminary data.</text>
</comment>
<dbReference type="Proteomes" id="UP001180487">
    <property type="component" value="Unassembled WGS sequence"/>
</dbReference>
<evidence type="ECO:0000259" key="4">
    <source>
        <dbReference type="Pfam" id="PF16331"/>
    </source>
</evidence>
<dbReference type="NCBIfam" id="TIGR02795">
    <property type="entry name" value="tol_pal_ybgF"/>
    <property type="match status" value="1"/>
</dbReference>
<sequence precursor="true">MSRSPAPRLAAVALGCWMLLAGSAHAALFEDDEARKAILDLRAKVDMISQKAAEDARRASEENSQLRRSLLDLQSQIENLRNDMARQRGQDEQLARDVAEVQRRLKDQAQGVDERLRKFEPSKVSVDGKEFTADPAEVREFDAALAVFRSGDFVAAQNAFTAFTKRYPQSGYGPSALFWLGNAQYANKDYKGAVTNFRTMLTSAADHPRAPEAALSIANCQMELKDSKAARKTLEDLVKAYPQSEAASAAKDRLSKLK</sequence>
<keyword evidence="2" id="KW-0131">Cell cycle</keyword>
<keyword evidence="2" id="KW-0574">Periplasm</keyword>
<evidence type="ECO:0000313" key="6">
    <source>
        <dbReference type="Proteomes" id="UP001180487"/>
    </source>
</evidence>
<evidence type="ECO:0000256" key="2">
    <source>
        <dbReference type="HAMAP-Rule" id="MF_02066"/>
    </source>
</evidence>
<accession>A0ABU2CAL4</accession>
<dbReference type="Gene3D" id="1.25.40.10">
    <property type="entry name" value="Tetratricopeptide repeat domain"/>
    <property type="match status" value="1"/>
</dbReference>
<gene>
    <name evidence="2" type="primary">cpoB</name>
    <name evidence="5" type="ORF">J2X19_003025</name>
</gene>
<feature type="domain" description="Outer membrane lipoprotein BamD-like" evidence="3">
    <location>
        <begin position="141"/>
        <end position="258"/>
    </location>
</feature>
<evidence type="ECO:0000313" key="5">
    <source>
        <dbReference type="EMBL" id="MDR7378346.1"/>
    </source>
</evidence>
<evidence type="ECO:0000259" key="3">
    <source>
        <dbReference type="Pfam" id="PF13525"/>
    </source>
</evidence>
<organism evidence="5 6">
    <name type="scientific">Rhodoferax ferrireducens</name>
    <dbReference type="NCBI Taxonomy" id="192843"/>
    <lineage>
        <taxon>Bacteria</taxon>
        <taxon>Pseudomonadati</taxon>
        <taxon>Pseudomonadota</taxon>
        <taxon>Betaproteobacteria</taxon>
        <taxon>Burkholderiales</taxon>
        <taxon>Comamonadaceae</taxon>
        <taxon>Rhodoferax</taxon>
    </lineage>
</organism>
<keyword evidence="2" id="KW-0132">Cell division</keyword>
<dbReference type="RefSeq" id="WP_310374366.1">
    <property type="nucleotide sequence ID" value="NZ_JAVDXT010000002.1"/>
</dbReference>
<proteinExistence type="inferred from homology"/>
<dbReference type="Pfam" id="PF16331">
    <property type="entry name" value="TolA_bind_tri"/>
    <property type="match status" value="1"/>
</dbReference>
<feature type="domain" description="YbgF trimerisation" evidence="4">
    <location>
        <begin position="61"/>
        <end position="122"/>
    </location>
</feature>
<feature type="coiled-coil region" evidence="2">
    <location>
        <begin position="49"/>
        <end position="97"/>
    </location>
</feature>